<dbReference type="InterPro" id="IPR029044">
    <property type="entry name" value="Nucleotide-diphossugar_trans"/>
</dbReference>
<evidence type="ECO:0000256" key="1">
    <source>
        <dbReference type="ARBA" id="ARBA00022676"/>
    </source>
</evidence>
<organism evidence="5 6">
    <name type="scientific">Arenibacter palladensis</name>
    <dbReference type="NCBI Taxonomy" id="237373"/>
    <lineage>
        <taxon>Bacteria</taxon>
        <taxon>Pseudomonadati</taxon>
        <taxon>Bacteroidota</taxon>
        <taxon>Flavobacteriia</taxon>
        <taxon>Flavobacteriales</taxon>
        <taxon>Flavobacteriaceae</taxon>
        <taxon>Arenibacter</taxon>
    </lineage>
</organism>
<dbReference type="InterPro" id="IPR001173">
    <property type="entry name" value="Glyco_trans_2-like"/>
</dbReference>
<gene>
    <name evidence="5" type="ORF">SAMN03080594_11630</name>
</gene>
<feature type="domain" description="Glycosyltransferase 2-like" evidence="4">
    <location>
        <begin position="7"/>
        <end position="111"/>
    </location>
</feature>
<reference evidence="6" key="1">
    <citation type="submission" date="2016-11" db="EMBL/GenBank/DDBJ databases">
        <authorList>
            <person name="Varghese N."/>
            <person name="Submissions S."/>
        </authorList>
    </citation>
    <scope>NUCLEOTIDE SEQUENCE [LARGE SCALE GENOMIC DNA]</scope>
    <source>
        <strain evidence="6">DSM 17539</strain>
    </source>
</reference>
<keyword evidence="3" id="KW-1133">Transmembrane helix</keyword>
<sequence>MINPFLSIIIPAYNAVDVIDKCIGSIVGQSYTDFEVIVVNDCSKDSTDNIIEQWSEKDKRIKGVHLEKNGGVSRARNIGITYAKGEYITFIDADDYIDTEYFEKAFSGSYKFDLIVLGLQVGDVGNFDVISPEENSASDLLEVRDIYAKLDKERALLWGPYNKFYRKSIIVSNNLTFPSFSLGEDQCFVFKYFLYVSTIKTVPYAGYYYIRNESASLSRGVERSFEDVDQFLSLKFQLESDLFKKLELPVLSMDEFSERNLLFYMARVFGLYSNKYKIEPYARRKTLKKIRSEPWGKYYRHSNYGFKYNMLKPFILSLPIIFSDLILVMLFRKYYG</sequence>
<protein>
    <submittedName>
        <fullName evidence="5">Glycosyltransferase involved in cell wall bisynthesis</fullName>
    </submittedName>
</protein>
<proteinExistence type="predicted"/>
<dbReference type="EMBL" id="FQUX01000016">
    <property type="protein sequence ID" value="SHG17563.1"/>
    <property type="molecule type" value="Genomic_DNA"/>
</dbReference>
<feature type="transmembrane region" description="Helical" evidence="3">
    <location>
        <begin position="310"/>
        <end position="331"/>
    </location>
</feature>
<evidence type="ECO:0000259" key="4">
    <source>
        <dbReference type="Pfam" id="PF00535"/>
    </source>
</evidence>
<dbReference type="GO" id="GO:0016758">
    <property type="term" value="F:hexosyltransferase activity"/>
    <property type="evidence" value="ECO:0007669"/>
    <property type="project" value="UniProtKB-ARBA"/>
</dbReference>
<dbReference type="RefSeq" id="WP_072865826.1">
    <property type="nucleotide sequence ID" value="NZ_FQUX01000016.1"/>
</dbReference>
<name>A0A1M5HNM8_9FLAO</name>
<dbReference type="PANTHER" id="PTHR22916">
    <property type="entry name" value="GLYCOSYLTRANSFERASE"/>
    <property type="match status" value="1"/>
</dbReference>
<evidence type="ECO:0000256" key="2">
    <source>
        <dbReference type="ARBA" id="ARBA00022679"/>
    </source>
</evidence>
<accession>A0A1M5HNM8</accession>
<evidence type="ECO:0000256" key="3">
    <source>
        <dbReference type="SAM" id="Phobius"/>
    </source>
</evidence>
<dbReference type="Proteomes" id="UP000184406">
    <property type="component" value="Unassembled WGS sequence"/>
</dbReference>
<dbReference type="AlphaFoldDB" id="A0A1M5HNM8"/>
<keyword evidence="3" id="KW-0812">Transmembrane</keyword>
<evidence type="ECO:0000313" key="5">
    <source>
        <dbReference type="EMBL" id="SHG17563.1"/>
    </source>
</evidence>
<dbReference type="PANTHER" id="PTHR22916:SF51">
    <property type="entry name" value="GLYCOSYLTRANSFERASE EPSH-RELATED"/>
    <property type="match status" value="1"/>
</dbReference>
<dbReference type="SUPFAM" id="SSF53448">
    <property type="entry name" value="Nucleotide-diphospho-sugar transferases"/>
    <property type="match status" value="1"/>
</dbReference>
<dbReference type="CDD" id="cd00761">
    <property type="entry name" value="Glyco_tranf_GTA_type"/>
    <property type="match status" value="1"/>
</dbReference>
<evidence type="ECO:0000313" key="6">
    <source>
        <dbReference type="Proteomes" id="UP000184406"/>
    </source>
</evidence>
<keyword evidence="1" id="KW-0328">Glycosyltransferase</keyword>
<keyword evidence="6" id="KW-1185">Reference proteome</keyword>
<dbReference type="Gene3D" id="3.90.550.10">
    <property type="entry name" value="Spore Coat Polysaccharide Biosynthesis Protein SpsA, Chain A"/>
    <property type="match status" value="1"/>
</dbReference>
<keyword evidence="3" id="KW-0472">Membrane</keyword>
<keyword evidence="2 5" id="KW-0808">Transferase</keyword>
<dbReference type="Pfam" id="PF00535">
    <property type="entry name" value="Glycos_transf_2"/>
    <property type="match status" value="1"/>
</dbReference>
<dbReference type="OrthoDB" id="396512at2"/>